<feature type="compositionally biased region" description="Low complexity" evidence="1">
    <location>
        <begin position="112"/>
        <end position="155"/>
    </location>
</feature>
<reference evidence="2" key="4">
    <citation type="submission" date="2019-03" db="UniProtKB">
        <authorList>
            <consortium name="EnsemblPlants"/>
        </authorList>
    </citation>
    <scope>IDENTIFICATION</scope>
</reference>
<dbReference type="PANTHER" id="PTHR31215">
    <property type="entry name" value="OS05G0510400 PROTEIN-RELATED"/>
    <property type="match status" value="1"/>
</dbReference>
<evidence type="ECO:0000313" key="2">
    <source>
        <dbReference type="EnsemblPlants" id="AET1Gv20795700.3"/>
    </source>
</evidence>
<name>A0A452ZIH7_AEGTS</name>
<feature type="compositionally biased region" description="Pro residues" evidence="1">
    <location>
        <begin position="86"/>
        <end position="111"/>
    </location>
</feature>
<feature type="compositionally biased region" description="Low complexity" evidence="1">
    <location>
        <begin position="219"/>
        <end position="228"/>
    </location>
</feature>
<keyword evidence="3" id="KW-1185">Reference proteome</keyword>
<dbReference type="Gramene" id="AET1Gv20795700.3">
    <property type="protein sequence ID" value="AET1Gv20795700.3"/>
    <property type="gene ID" value="AET1Gv20795700"/>
</dbReference>
<feature type="compositionally biased region" description="Low complexity" evidence="1">
    <location>
        <begin position="21"/>
        <end position="85"/>
    </location>
</feature>
<reference evidence="2" key="3">
    <citation type="journal article" date="2017" name="Nature">
        <title>Genome sequence of the progenitor of the wheat D genome Aegilops tauschii.</title>
        <authorList>
            <person name="Luo M.C."/>
            <person name="Gu Y.Q."/>
            <person name="Puiu D."/>
            <person name="Wang H."/>
            <person name="Twardziok S.O."/>
            <person name="Deal K.R."/>
            <person name="Huo N."/>
            <person name="Zhu T."/>
            <person name="Wang L."/>
            <person name="Wang Y."/>
            <person name="McGuire P.E."/>
            <person name="Liu S."/>
            <person name="Long H."/>
            <person name="Ramasamy R.K."/>
            <person name="Rodriguez J.C."/>
            <person name="Van S.L."/>
            <person name="Yuan L."/>
            <person name="Wang Z."/>
            <person name="Xia Z."/>
            <person name="Xiao L."/>
            <person name="Anderson O.D."/>
            <person name="Ouyang S."/>
            <person name="Liang Y."/>
            <person name="Zimin A.V."/>
            <person name="Pertea G."/>
            <person name="Qi P."/>
            <person name="Bennetzen J.L."/>
            <person name="Dai X."/>
            <person name="Dawson M.W."/>
            <person name="Muller H.G."/>
            <person name="Kugler K."/>
            <person name="Rivarola-Duarte L."/>
            <person name="Spannagl M."/>
            <person name="Mayer K.F.X."/>
            <person name="Lu F.H."/>
            <person name="Bevan M.W."/>
            <person name="Leroy P."/>
            <person name="Li P."/>
            <person name="You F.M."/>
            <person name="Sun Q."/>
            <person name="Liu Z."/>
            <person name="Lyons E."/>
            <person name="Wicker T."/>
            <person name="Salzberg S.L."/>
            <person name="Devos K.M."/>
            <person name="Dvorak J."/>
        </authorList>
    </citation>
    <scope>NUCLEOTIDE SEQUENCE [LARGE SCALE GENOMIC DNA]</scope>
    <source>
        <strain evidence="2">cv. AL8/78</strain>
    </source>
</reference>
<protein>
    <recommendedName>
        <fullName evidence="4">F-box protein</fullName>
    </recommendedName>
</protein>
<proteinExistence type="predicted"/>
<evidence type="ECO:0008006" key="4">
    <source>
        <dbReference type="Google" id="ProtNLM"/>
    </source>
</evidence>
<dbReference type="AlphaFoldDB" id="A0A452ZIH7"/>
<evidence type="ECO:0000313" key="3">
    <source>
        <dbReference type="Proteomes" id="UP000015105"/>
    </source>
</evidence>
<evidence type="ECO:0000256" key="1">
    <source>
        <dbReference type="SAM" id="MobiDB-lite"/>
    </source>
</evidence>
<feature type="region of interest" description="Disordered" evidence="1">
    <location>
        <begin position="1"/>
        <end position="164"/>
    </location>
</feature>
<reference evidence="2" key="5">
    <citation type="journal article" date="2021" name="G3 (Bethesda)">
        <title>Aegilops tauschii genome assembly Aet v5.0 features greater sequence contiguity and improved annotation.</title>
        <authorList>
            <person name="Wang L."/>
            <person name="Zhu T."/>
            <person name="Rodriguez J.C."/>
            <person name="Deal K.R."/>
            <person name="Dubcovsky J."/>
            <person name="McGuire P.E."/>
            <person name="Lux T."/>
            <person name="Spannagl M."/>
            <person name="Mayer K.F.X."/>
            <person name="Baldrich P."/>
            <person name="Meyers B.C."/>
            <person name="Huo N."/>
            <person name="Gu Y.Q."/>
            <person name="Zhou H."/>
            <person name="Devos K.M."/>
            <person name="Bennetzen J.L."/>
            <person name="Unver T."/>
            <person name="Budak H."/>
            <person name="Gulick P.J."/>
            <person name="Galiba G."/>
            <person name="Kalapos B."/>
            <person name="Nelson D.R."/>
            <person name="Li P."/>
            <person name="You F.M."/>
            <person name="Luo M.C."/>
            <person name="Dvorak J."/>
        </authorList>
    </citation>
    <scope>NUCLEOTIDE SEQUENCE [LARGE SCALE GENOMIC DNA]</scope>
    <source>
        <strain evidence="2">cv. AL8/78</strain>
    </source>
</reference>
<organism evidence="2 3">
    <name type="scientific">Aegilops tauschii subsp. strangulata</name>
    <name type="common">Goatgrass</name>
    <dbReference type="NCBI Taxonomy" id="200361"/>
    <lineage>
        <taxon>Eukaryota</taxon>
        <taxon>Viridiplantae</taxon>
        <taxon>Streptophyta</taxon>
        <taxon>Embryophyta</taxon>
        <taxon>Tracheophyta</taxon>
        <taxon>Spermatophyta</taxon>
        <taxon>Magnoliopsida</taxon>
        <taxon>Liliopsida</taxon>
        <taxon>Poales</taxon>
        <taxon>Poaceae</taxon>
        <taxon>BOP clade</taxon>
        <taxon>Pooideae</taxon>
        <taxon>Triticodae</taxon>
        <taxon>Triticeae</taxon>
        <taxon>Triticinae</taxon>
        <taxon>Aegilops</taxon>
    </lineage>
</organism>
<dbReference type="InterPro" id="IPR044809">
    <property type="entry name" value="AUF1-like"/>
</dbReference>
<dbReference type="Proteomes" id="UP000015105">
    <property type="component" value="Chromosome 1D"/>
</dbReference>
<reference evidence="3" key="2">
    <citation type="journal article" date="2017" name="Nat. Plants">
        <title>The Aegilops tauschii genome reveals multiple impacts of transposons.</title>
        <authorList>
            <person name="Zhao G."/>
            <person name="Zou C."/>
            <person name="Li K."/>
            <person name="Wang K."/>
            <person name="Li T."/>
            <person name="Gao L."/>
            <person name="Zhang X."/>
            <person name="Wang H."/>
            <person name="Yang Z."/>
            <person name="Liu X."/>
            <person name="Jiang W."/>
            <person name="Mao L."/>
            <person name="Kong X."/>
            <person name="Jiao Y."/>
            <person name="Jia J."/>
        </authorList>
    </citation>
    <scope>NUCLEOTIDE SEQUENCE [LARGE SCALE GENOMIC DNA]</scope>
    <source>
        <strain evidence="3">cv. AL8/78</strain>
    </source>
</reference>
<reference evidence="3" key="1">
    <citation type="journal article" date="2014" name="Science">
        <title>Ancient hybridizations among the ancestral genomes of bread wheat.</title>
        <authorList>
            <consortium name="International Wheat Genome Sequencing Consortium,"/>
            <person name="Marcussen T."/>
            <person name="Sandve S.R."/>
            <person name="Heier L."/>
            <person name="Spannagl M."/>
            <person name="Pfeifer M."/>
            <person name="Jakobsen K.S."/>
            <person name="Wulff B.B."/>
            <person name="Steuernagel B."/>
            <person name="Mayer K.F."/>
            <person name="Olsen O.A."/>
        </authorList>
    </citation>
    <scope>NUCLEOTIDE SEQUENCE [LARGE SCALE GENOMIC DNA]</scope>
    <source>
        <strain evidence="3">cv. AL8/78</strain>
    </source>
</reference>
<feature type="region of interest" description="Disordered" evidence="1">
    <location>
        <begin position="219"/>
        <end position="243"/>
    </location>
</feature>
<accession>A0A452ZIH7</accession>
<dbReference type="EnsemblPlants" id="AET1Gv20795700.3">
    <property type="protein sequence ID" value="AET1Gv20795700.3"/>
    <property type="gene ID" value="AET1Gv20795700"/>
</dbReference>
<sequence length="408" mass="42033">RTPPPPPRGPAGGAARRRSGSRTASRPPRRPTTASTASPTRCSSSSSTASATSRRSAAARSSPAASTPSCPSSTPCSSASTASSPTTPPPPPRAPRPPPRPPPPPPPPPPARAASSPRSRACSSAASSSPSRRSSLSSFRRSAASSLSSSASAPPGDVSHHSPSEVLRSFKELRSLRIELPAGELGMDDGVLLKWKADFGSTLGSCVILGAASASASPSSAAKDGATAAPPPATADCAESDDSGSIPESFYTNGGLKLRVLWTISSLIAASARHYLLQPIISDHALLESLDLTDADGQGVLTMDKWQLQELRVRPVSASGDSHRTLMPALSMRLWYAPHIELPGGTVLNGATLVAIKPSEEAMMDAVGNATAGSAGGSWVSDAFEEPYRTAVGVLLKRRMYSLEMNSF</sequence>